<gene>
    <name evidence="11" type="ordered locus">Hbal_2161</name>
</gene>
<dbReference type="eggNOG" id="COG0079">
    <property type="taxonomic scope" value="Bacteria"/>
</dbReference>
<comment type="pathway">
    <text evidence="3">Cofactor biosynthesis; adenosylcobalamin biosynthesis.</text>
</comment>
<evidence type="ECO:0000313" key="12">
    <source>
        <dbReference type="Proteomes" id="UP000002745"/>
    </source>
</evidence>
<dbReference type="OrthoDB" id="9799304at2"/>
<keyword evidence="12" id="KW-1185">Reference proteome</keyword>
<dbReference type="GO" id="GO:0030170">
    <property type="term" value="F:pyridoxal phosphate binding"/>
    <property type="evidence" value="ECO:0007669"/>
    <property type="project" value="InterPro"/>
</dbReference>
<dbReference type="PANTHER" id="PTHR42885">
    <property type="entry name" value="HISTIDINOL-PHOSPHATE AMINOTRANSFERASE-RELATED"/>
    <property type="match status" value="1"/>
</dbReference>
<dbReference type="HOGENOM" id="CLU_017584_3_4_5"/>
<feature type="domain" description="Aminotransferase class I/classII large" evidence="10">
    <location>
        <begin position="61"/>
        <end position="325"/>
    </location>
</feature>
<dbReference type="CDD" id="cd00609">
    <property type="entry name" value="AAT_like"/>
    <property type="match status" value="1"/>
</dbReference>
<dbReference type="InterPro" id="IPR015422">
    <property type="entry name" value="PyrdxlP-dep_Trfase_small"/>
</dbReference>
<dbReference type="EMBL" id="CP001678">
    <property type="protein sequence ID" value="ACT59842.1"/>
    <property type="molecule type" value="Genomic_DNA"/>
</dbReference>
<dbReference type="InterPro" id="IPR005860">
    <property type="entry name" value="CobD"/>
</dbReference>
<dbReference type="InterPro" id="IPR004839">
    <property type="entry name" value="Aminotransferase_I/II_large"/>
</dbReference>
<dbReference type="InterPro" id="IPR004838">
    <property type="entry name" value="NHTrfase_class1_PyrdxlP-BS"/>
</dbReference>
<accession>C6XM10</accession>
<dbReference type="Gene3D" id="3.40.640.10">
    <property type="entry name" value="Type I PLP-dependent aspartate aminotransferase-like (Major domain)"/>
    <property type="match status" value="1"/>
</dbReference>
<name>C6XM10_HIRBI</name>
<dbReference type="InterPro" id="IPR015421">
    <property type="entry name" value="PyrdxlP-dep_Trfase_major"/>
</dbReference>
<dbReference type="NCBIfam" id="TIGR01140">
    <property type="entry name" value="L_thr_O3P_dcar"/>
    <property type="match status" value="1"/>
</dbReference>
<dbReference type="AlphaFoldDB" id="C6XM10"/>
<keyword evidence="7" id="KW-0456">Lyase</keyword>
<dbReference type="EC" id="4.1.1.81" evidence="4"/>
<keyword evidence="5" id="KW-0169">Cobalamin biosynthesis</keyword>
<dbReference type="SUPFAM" id="SSF53383">
    <property type="entry name" value="PLP-dependent transferases"/>
    <property type="match status" value="1"/>
</dbReference>
<dbReference type="PROSITE" id="PS00105">
    <property type="entry name" value="AA_TRANSFER_CLASS_1"/>
    <property type="match status" value="1"/>
</dbReference>
<comment type="function">
    <text evidence="2">Decarboxylates L-threonine-O-3-phosphate to yield (R)-1-amino-2-propanol O-2-phosphate, the precursor for the linkage between the nucleotide loop and the corrin ring in cobalamin.</text>
</comment>
<reference evidence="12" key="1">
    <citation type="journal article" date="2011" name="J. Bacteriol.">
        <title>Genome sequences of eight morphologically diverse alphaproteobacteria.</title>
        <authorList>
            <consortium name="US DOE Joint Genome Institute"/>
            <person name="Brown P.J."/>
            <person name="Kysela D.T."/>
            <person name="Buechlein A."/>
            <person name="Hemmerich C."/>
            <person name="Brun Y.V."/>
        </authorList>
    </citation>
    <scope>NUCLEOTIDE SEQUENCE [LARGE SCALE GENOMIC DNA]</scope>
    <source>
        <strain evidence="12">ATCC 49814 / DSM 5838 / IFAM 1418</strain>
    </source>
</reference>
<evidence type="ECO:0000256" key="1">
    <source>
        <dbReference type="ARBA" id="ARBA00001933"/>
    </source>
</evidence>
<evidence type="ECO:0000256" key="4">
    <source>
        <dbReference type="ARBA" id="ARBA00012285"/>
    </source>
</evidence>
<dbReference type="InterPro" id="IPR015424">
    <property type="entry name" value="PyrdxlP-dep_Trfase"/>
</dbReference>
<proteinExistence type="predicted"/>
<dbReference type="RefSeq" id="WP_015827992.1">
    <property type="nucleotide sequence ID" value="NC_012982.1"/>
</dbReference>
<evidence type="ECO:0000256" key="5">
    <source>
        <dbReference type="ARBA" id="ARBA00022573"/>
    </source>
</evidence>
<comment type="catalytic activity">
    <reaction evidence="9">
        <text>O-phospho-L-threonine + H(+) = (R)-1-aminopropan-2-yl phosphate + CO2</text>
        <dbReference type="Rhea" id="RHEA:11492"/>
        <dbReference type="ChEBI" id="CHEBI:15378"/>
        <dbReference type="ChEBI" id="CHEBI:16526"/>
        <dbReference type="ChEBI" id="CHEBI:58563"/>
        <dbReference type="ChEBI" id="CHEBI:58675"/>
        <dbReference type="EC" id="4.1.1.81"/>
    </reaction>
</comment>
<dbReference type="Pfam" id="PF00155">
    <property type="entry name" value="Aminotran_1_2"/>
    <property type="match status" value="1"/>
</dbReference>
<sequence length="332" mass="37075">MNEDFLHGGALDIIAQRYPDAPMPWIDLSTGINPWSWPVEKCQPVSLAHLPTKSEYQNCVQALSSYLNAPSEHILLAPGSELLIRLLPTILNPQKVVIHSPIYGDHINTWTTAKCEIIETKSPLTYADSADCIVICNPNNPDGHAYSREELDEALNKLSAHNGYLIIDEAYADLYPDLSLADCAGRKGLIILRSIGKFFGLAGLRLGAILAEPEILKAMQDRLGVWSVSTQALHIGAAAYRDFKWHEETRSRLKSEIQKLDQILNSNSITQITGTNLYRFINIENAHKAWDVLISKGIYTRRFDWTNNHLRIGLPTNADASNRLAQALSLLR</sequence>
<dbReference type="GO" id="GO:0009236">
    <property type="term" value="P:cobalamin biosynthetic process"/>
    <property type="evidence" value="ECO:0007669"/>
    <property type="project" value="UniProtKB-UniPathway"/>
</dbReference>
<dbReference type="UniPathway" id="UPA00148"/>
<evidence type="ECO:0000259" key="10">
    <source>
        <dbReference type="Pfam" id="PF00155"/>
    </source>
</evidence>
<evidence type="ECO:0000313" key="11">
    <source>
        <dbReference type="EMBL" id="ACT59842.1"/>
    </source>
</evidence>
<organism evidence="11 12">
    <name type="scientific">Hirschia baltica (strain ATCC 49814 / DSM 5838 / IFAM 1418)</name>
    <dbReference type="NCBI Taxonomy" id="582402"/>
    <lineage>
        <taxon>Bacteria</taxon>
        <taxon>Pseudomonadati</taxon>
        <taxon>Pseudomonadota</taxon>
        <taxon>Alphaproteobacteria</taxon>
        <taxon>Hyphomonadales</taxon>
        <taxon>Hyphomonadaceae</taxon>
        <taxon>Hirschia</taxon>
    </lineage>
</organism>
<evidence type="ECO:0000256" key="7">
    <source>
        <dbReference type="ARBA" id="ARBA00023239"/>
    </source>
</evidence>
<protein>
    <recommendedName>
        <fullName evidence="4">threonine-phosphate decarboxylase</fullName>
        <ecNumber evidence="4">4.1.1.81</ecNumber>
    </recommendedName>
    <alternativeName>
        <fullName evidence="8">L-threonine-O-3-phosphate decarboxylase</fullName>
    </alternativeName>
</protein>
<evidence type="ECO:0000256" key="8">
    <source>
        <dbReference type="ARBA" id="ARBA00029996"/>
    </source>
</evidence>
<dbReference type="PANTHER" id="PTHR42885:SF1">
    <property type="entry name" value="THREONINE-PHOSPHATE DECARBOXYLASE"/>
    <property type="match status" value="1"/>
</dbReference>
<evidence type="ECO:0000256" key="2">
    <source>
        <dbReference type="ARBA" id="ARBA00003444"/>
    </source>
</evidence>
<dbReference type="Proteomes" id="UP000002745">
    <property type="component" value="Chromosome"/>
</dbReference>
<evidence type="ECO:0000256" key="9">
    <source>
        <dbReference type="ARBA" id="ARBA00048531"/>
    </source>
</evidence>
<dbReference type="KEGG" id="hba:Hbal_2161"/>
<evidence type="ECO:0000256" key="3">
    <source>
        <dbReference type="ARBA" id="ARBA00004953"/>
    </source>
</evidence>
<dbReference type="Gene3D" id="3.90.1150.10">
    <property type="entry name" value="Aspartate Aminotransferase, domain 1"/>
    <property type="match status" value="1"/>
</dbReference>
<keyword evidence="6" id="KW-0663">Pyridoxal phosphate</keyword>
<comment type="cofactor">
    <cofactor evidence="1">
        <name>pyridoxal 5'-phosphate</name>
        <dbReference type="ChEBI" id="CHEBI:597326"/>
    </cofactor>
</comment>
<dbReference type="GO" id="GO:0048472">
    <property type="term" value="F:threonine-phosphate decarboxylase activity"/>
    <property type="evidence" value="ECO:0007669"/>
    <property type="project" value="UniProtKB-EC"/>
</dbReference>
<evidence type="ECO:0000256" key="6">
    <source>
        <dbReference type="ARBA" id="ARBA00022898"/>
    </source>
</evidence>
<dbReference type="STRING" id="582402.Hbal_2161"/>